<keyword evidence="2" id="KW-1003">Cell membrane</keyword>
<keyword evidence="10" id="KW-0393">Immunoglobulin domain</keyword>
<keyword evidence="15" id="KW-1185">Reference proteome</keyword>
<dbReference type="GO" id="GO:0006955">
    <property type="term" value="P:immune response"/>
    <property type="evidence" value="ECO:0007669"/>
    <property type="project" value="TreeGrafter"/>
</dbReference>
<protein>
    <recommendedName>
        <fullName evidence="13">Ig-like domain-containing protein</fullName>
    </recommendedName>
</protein>
<evidence type="ECO:0000256" key="2">
    <source>
        <dbReference type="ARBA" id="ARBA00022475"/>
    </source>
</evidence>
<evidence type="ECO:0000313" key="15">
    <source>
        <dbReference type="Proteomes" id="UP000288216"/>
    </source>
</evidence>
<evidence type="ECO:0000256" key="8">
    <source>
        <dbReference type="ARBA" id="ARBA00023170"/>
    </source>
</evidence>
<dbReference type="Gene3D" id="2.60.40.10">
    <property type="entry name" value="Immunoglobulins"/>
    <property type="match status" value="2"/>
</dbReference>
<feature type="domain" description="Ig-like" evidence="13">
    <location>
        <begin position="137"/>
        <end position="224"/>
    </location>
</feature>
<dbReference type="STRING" id="75743.A0A401NM25"/>
<dbReference type="PROSITE" id="PS50835">
    <property type="entry name" value="IG_LIKE"/>
    <property type="match status" value="1"/>
</dbReference>
<keyword evidence="9" id="KW-0325">Glycoprotein</keyword>
<dbReference type="GO" id="GO:0031295">
    <property type="term" value="P:T cell costimulation"/>
    <property type="evidence" value="ECO:0007669"/>
    <property type="project" value="TreeGrafter"/>
</dbReference>
<dbReference type="GO" id="GO:0071222">
    <property type="term" value="P:cellular response to lipopolysaccharide"/>
    <property type="evidence" value="ECO:0007669"/>
    <property type="project" value="TreeGrafter"/>
</dbReference>
<organism evidence="14 15">
    <name type="scientific">Scyliorhinus torazame</name>
    <name type="common">Cloudy catshark</name>
    <name type="synonym">Catulus torazame</name>
    <dbReference type="NCBI Taxonomy" id="75743"/>
    <lineage>
        <taxon>Eukaryota</taxon>
        <taxon>Metazoa</taxon>
        <taxon>Chordata</taxon>
        <taxon>Craniata</taxon>
        <taxon>Vertebrata</taxon>
        <taxon>Chondrichthyes</taxon>
        <taxon>Elasmobranchii</taxon>
        <taxon>Galeomorphii</taxon>
        <taxon>Galeoidea</taxon>
        <taxon>Carcharhiniformes</taxon>
        <taxon>Scyliorhinidae</taxon>
        <taxon>Scyliorhinus</taxon>
    </lineage>
</organism>
<feature type="chain" id="PRO_5019057816" description="Ig-like domain-containing protein" evidence="12">
    <location>
        <begin position="22"/>
        <end position="297"/>
    </location>
</feature>
<dbReference type="GO" id="GO:0009897">
    <property type="term" value="C:external side of plasma membrane"/>
    <property type="evidence" value="ECO:0007669"/>
    <property type="project" value="TreeGrafter"/>
</dbReference>
<sequence length="297" mass="33459">MGLHSITIFLYVALYRSASFAQSFVTLDCDVSVTGILNKDAKLPCSIKSTKVKIFDFIELSKVENNGKLTSLFSFKAGDEEPQNRIKLLHPDSQDVSLLFRNTQLTDQGTYKYYVETVAGYASKIITLKVKAPYSLPKVSLASNITRRMRTTDLICETTGYPLPEIHWFVYEKTDLTSHAKTSSVKTSQGLFKVTSMLPITVAQNALDGNYTCVVWNVEEHNYEIKKHFPIPFLDEPNTDRQSEEKKSKILTAIFIIVGALAIGIVILAILRFRRNAYAVRRQSAMPMMSNLHDADI</sequence>
<accession>A0A401NM25</accession>
<evidence type="ECO:0000256" key="10">
    <source>
        <dbReference type="ARBA" id="ARBA00023319"/>
    </source>
</evidence>
<dbReference type="InterPro" id="IPR051713">
    <property type="entry name" value="T-cell_Activation_Regulation"/>
</dbReference>
<dbReference type="PANTHER" id="PTHR25466">
    <property type="entry name" value="T-LYMPHOCYTE ACTIVATION ANTIGEN"/>
    <property type="match status" value="1"/>
</dbReference>
<comment type="subcellular location">
    <subcellularLocation>
        <location evidence="1">Cell membrane</location>
        <topology evidence="1">Single-pass type I membrane protein</topology>
    </subcellularLocation>
</comment>
<evidence type="ECO:0000256" key="7">
    <source>
        <dbReference type="ARBA" id="ARBA00023157"/>
    </source>
</evidence>
<dbReference type="InterPro" id="IPR036179">
    <property type="entry name" value="Ig-like_dom_sf"/>
</dbReference>
<evidence type="ECO:0000256" key="12">
    <source>
        <dbReference type="SAM" id="SignalP"/>
    </source>
</evidence>
<feature type="transmembrane region" description="Helical" evidence="11">
    <location>
        <begin position="250"/>
        <end position="273"/>
    </location>
</feature>
<keyword evidence="5 11" id="KW-1133">Transmembrane helix</keyword>
<dbReference type="PANTHER" id="PTHR25466:SF3">
    <property type="entry name" value="PROGRAMMED CELL DEATH 1 LIGAND 1"/>
    <property type="match status" value="1"/>
</dbReference>
<keyword evidence="4 12" id="KW-0732">Signal</keyword>
<dbReference type="Proteomes" id="UP000288216">
    <property type="component" value="Unassembled WGS sequence"/>
</dbReference>
<feature type="signal peptide" evidence="12">
    <location>
        <begin position="1"/>
        <end position="21"/>
    </location>
</feature>
<keyword evidence="8" id="KW-0675">Receptor</keyword>
<evidence type="ECO:0000259" key="13">
    <source>
        <dbReference type="PROSITE" id="PS50835"/>
    </source>
</evidence>
<evidence type="ECO:0000256" key="1">
    <source>
        <dbReference type="ARBA" id="ARBA00004251"/>
    </source>
</evidence>
<dbReference type="GO" id="GO:0007166">
    <property type="term" value="P:cell surface receptor signaling pathway"/>
    <property type="evidence" value="ECO:0007669"/>
    <property type="project" value="TreeGrafter"/>
</dbReference>
<evidence type="ECO:0000256" key="4">
    <source>
        <dbReference type="ARBA" id="ARBA00022729"/>
    </source>
</evidence>
<dbReference type="EMBL" id="BFAA01001214">
    <property type="protein sequence ID" value="GCB61899.1"/>
    <property type="molecule type" value="Genomic_DNA"/>
</dbReference>
<keyword evidence="3 11" id="KW-0812">Transmembrane</keyword>
<keyword evidence="7" id="KW-1015">Disulfide bond</keyword>
<evidence type="ECO:0000256" key="6">
    <source>
        <dbReference type="ARBA" id="ARBA00023136"/>
    </source>
</evidence>
<dbReference type="Pfam" id="PF07686">
    <property type="entry name" value="V-set"/>
    <property type="match status" value="1"/>
</dbReference>
<evidence type="ECO:0000313" key="14">
    <source>
        <dbReference type="EMBL" id="GCB61899.1"/>
    </source>
</evidence>
<keyword evidence="6 11" id="KW-0472">Membrane</keyword>
<proteinExistence type="predicted"/>
<comment type="caution">
    <text evidence="14">The sequence shown here is derived from an EMBL/GenBank/DDBJ whole genome shotgun (WGS) entry which is preliminary data.</text>
</comment>
<dbReference type="InterPro" id="IPR007110">
    <property type="entry name" value="Ig-like_dom"/>
</dbReference>
<name>A0A401NM25_SCYTO</name>
<evidence type="ECO:0000256" key="11">
    <source>
        <dbReference type="SAM" id="Phobius"/>
    </source>
</evidence>
<dbReference type="InterPro" id="IPR013106">
    <property type="entry name" value="Ig_V-set"/>
</dbReference>
<dbReference type="OMA" id="FQRYTCV"/>
<dbReference type="GO" id="GO:0042102">
    <property type="term" value="P:positive regulation of T cell proliferation"/>
    <property type="evidence" value="ECO:0007669"/>
    <property type="project" value="TreeGrafter"/>
</dbReference>
<reference evidence="14 15" key="1">
    <citation type="journal article" date="2018" name="Nat. Ecol. Evol.">
        <title>Shark genomes provide insights into elasmobranch evolution and the origin of vertebrates.</title>
        <authorList>
            <person name="Hara Y"/>
            <person name="Yamaguchi K"/>
            <person name="Onimaru K"/>
            <person name="Kadota M"/>
            <person name="Koyanagi M"/>
            <person name="Keeley SD"/>
            <person name="Tatsumi K"/>
            <person name="Tanaka K"/>
            <person name="Motone F"/>
            <person name="Kageyama Y"/>
            <person name="Nozu R"/>
            <person name="Adachi N"/>
            <person name="Nishimura O"/>
            <person name="Nakagawa R"/>
            <person name="Tanegashima C"/>
            <person name="Kiyatake I"/>
            <person name="Matsumoto R"/>
            <person name="Murakumo K"/>
            <person name="Nishida K"/>
            <person name="Terakita A"/>
            <person name="Kuratani S"/>
            <person name="Sato K"/>
            <person name="Hyodo S Kuraku.S."/>
        </authorList>
    </citation>
    <scope>NUCLEOTIDE SEQUENCE [LARGE SCALE GENOMIC DNA]</scope>
</reference>
<dbReference type="Pfam" id="PF13927">
    <property type="entry name" value="Ig_3"/>
    <property type="match status" value="1"/>
</dbReference>
<dbReference type="GO" id="GO:0042130">
    <property type="term" value="P:negative regulation of T cell proliferation"/>
    <property type="evidence" value="ECO:0007669"/>
    <property type="project" value="TreeGrafter"/>
</dbReference>
<dbReference type="AlphaFoldDB" id="A0A401NM25"/>
<dbReference type="InterPro" id="IPR013783">
    <property type="entry name" value="Ig-like_fold"/>
</dbReference>
<evidence type="ECO:0000256" key="9">
    <source>
        <dbReference type="ARBA" id="ARBA00023180"/>
    </source>
</evidence>
<dbReference type="OrthoDB" id="9942764at2759"/>
<gene>
    <name evidence="14" type="ORF">scyTo_0004169</name>
</gene>
<evidence type="ECO:0000256" key="3">
    <source>
        <dbReference type="ARBA" id="ARBA00022692"/>
    </source>
</evidence>
<dbReference type="SUPFAM" id="SSF48726">
    <property type="entry name" value="Immunoglobulin"/>
    <property type="match status" value="2"/>
</dbReference>
<evidence type="ECO:0000256" key="5">
    <source>
        <dbReference type="ARBA" id="ARBA00022989"/>
    </source>
</evidence>